<keyword evidence="12" id="KW-0934">Plastid</keyword>
<dbReference type="InterPro" id="IPR036185">
    <property type="entry name" value="DNA_heli_DnaB-like_N_sf"/>
</dbReference>
<dbReference type="GeneID" id="29073537"/>
<dbReference type="RefSeq" id="YP_009297090.1">
    <property type="nucleotide sequence ID" value="NC_031174.1"/>
</dbReference>
<comment type="similarity">
    <text evidence="1">Belongs to the helicase family. DnaB subfamily.</text>
</comment>
<evidence type="ECO:0000256" key="4">
    <source>
        <dbReference type="ARBA" id="ARBA00022801"/>
    </source>
</evidence>
<dbReference type="GO" id="GO:0016787">
    <property type="term" value="F:hydrolase activity"/>
    <property type="evidence" value="ECO:0007669"/>
    <property type="project" value="UniProtKB-KW"/>
</dbReference>
<feature type="domain" description="SF4 helicase" evidence="11">
    <location>
        <begin position="190"/>
        <end position="396"/>
    </location>
</feature>
<accession>A0A1C9CDG1</accession>
<dbReference type="Gene3D" id="1.10.860.10">
    <property type="entry name" value="DNAb Helicase, Chain A"/>
    <property type="match status" value="1"/>
</dbReference>
<evidence type="ECO:0000256" key="5">
    <source>
        <dbReference type="ARBA" id="ARBA00022806"/>
    </source>
</evidence>
<dbReference type="EC" id="5.6.2.3" evidence="9"/>
<dbReference type="InterPro" id="IPR007693">
    <property type="entry name" value="DNA_helicase_DnaB-like_N"/>
</dbReference>
<evidence type="ECO:0000256" key="3">
    <source>
        <dbReference type="ARBA" id="ARBA00022741"/>
    </source>
</evidence>
<dbReference type="GO" id="GO:0043139">
    <property type="term" value="F:5'-3' DNA helicase activity"/>
    <property type="evidence" value="ECO:0007669"/>
    <property type="project" value="UniProtKB-EC"/>
</dbReference>
<evidence type="ECO:0000256" key="1">
    <source>
        <dbReference type="ARBA" id="ARBA00008428"/>
    </source>
</evidence>
<dbReference type="InterPro" id="IPR016136">
    <property type="entry name" value="DNA_helicase_N/primase_C"/>
</dbReference>
<dbReference type="PANTHER" id="PTHR30153">
    <property type="entry name" value="REPLICATIVE DNA HELICASE DNAB"/>
    <property type="match status" value="1"/>
</dbReference>
<organism evidence="12">
    <name type="scientific">Ceramothamnion japonicum</name>
    <name type="common">Red alga</name>
    <name type="synonym">Ceramium japonicum</name>
    <dbReference type="NCBI Taxonomy" id="218448"/>
    <lineage>
        <taxon>Eukaryota</taxon>
        <taxon>Rhodophyta</taxon>
        <taxon>Florideophyceae</taxon>
        <taxon>Rhodymeniophycidae</taxon>
        <taxon>Ceramiales</taxon>
        <taxon>Ceramiaceae</taxon>
        <taxon>Ceramothamnion</taxon>
    </lineage>
</organism>
<keyword evidence="6" id="KW-0067">ATP-binding</keyword>
<reference evidence="12" key="1">
    <citation type="journal article" date="2016" name="BMC Biol.">
        <title>Parallel evolution of highly conserved plastid genome architecture in red seaweeds and seed plants.</title>
        <authorList>
            <person name="Lee J."/>
            <person name="Cho C.H."/>
            <person name="Park S.I."/>
            <person name="Choi J.W."/>
            <person name="Song H.S."/>
            <person name="West J.A."/>
            <person name="Bhattacharya D."/>
            <person name="Yoon H.S."/>
        </authorList>
    </citation>
    <scope>NUCLEOTIDE SEQUENCE</scope>
</reference>
<dbReference type="Pfam" id="PF03796">
    <property type="entry name" value="DnaB_C"/>
    <property type="match status" value="1"/>
</dbReference>
<evidence type="ECO:0000256" key="2">
    <source>
        <dbReference type="ARBA" id="ARBA00022705"/>
    </source>
</evidence>
<dbReference type="InterPro" id="IPR027417">
    <property type="entry name" value="P-loop_NTPase"/>
</dbReference>
<evidence type="ECO:0000256" key="9">
    <source>
        <dbReference type="ARBA" id="ARBA00044969"/>
    </source>
</evidence>
<sequence>MPSLKLALTPPQNYLVEEIILGCILINPLIFSKVIYNIKIESFFLESHQLIYIHLLNIYHNDKLNPIELLYSLSDSHHLYQIGGIKKIIELMKQSQIFIYSNHTNTYIDKLIEILNSNYIKRLVIQYGYNIIQLSYIKKINGHILYNKASHYLNITVDKMPKNHINNFHELMKNLIYDMQIITNTKSKKIIPNNQIIKSGFNDLDQLTNGLPIGDLIVLAARPSMGKTSFAINMAYNILQKSTCSICIFSLEMSSKQIINKFISISSNIPYTNLLNPYIYNNNWKIIKDACKKLLRSNMYIYDQPNVSIDYIEYISKIWIKDISDLGLIIIDYLQLIQADHLINVNRVQQLNYITRKLKILAQYLNVPVLTLSQLNRSIETRINKQPLLSDLKESGCINQNININITNKYKYMLYATSLLKHLHTLKTLNTYIIQPNILKNNLIFNIHFSYEYIFSISYTQGFIQLTHHHKCLYLNLWLSVNKLKENNRISLLVKKLGILKKHILQYSSLYYIESHDHNIVYDLLMTSYIYFTCHNLLLHNSIEQDADIVLMLYQKNNDHAMLNKDKNIVDLIISKNRHGPVGSCQLVFFKENTSFQNVESNNTNYIKIQ</sequence>
<gene>
    <name evidence="12" type="primary">dnaB</name>
    <name evidence="12" type="ORF">Ceram_157</name>
</gene>
<dbReference type="SUPFAM" id="SSF52540">
    <property type="entry name" value="P-loop containing nucleoside triphosphate hydrolases"/>
    <property type="match status" value="1"/>
</dbReference>
<dbReference type="GO" id="GO:0003677">
    <property type="term" value="F:DNA binding"/>
    <property type="evidence" value="ECO:0007669"/>
    <property type="project" value="UniProtKB-KW"/>
</dbReference>
<feature type="domain" description="SF4 helicase" evidence="11">
    <location>
        <begin position="542"/>
        <end position="603"/>
    </location>
</feature>
<keyword evidence="4" id="KW-0378">Hydrolase</keyword>
<dbReference type="InterPro" id="IPR007694">
    <property type="entry name" value="DNA_helicase_DnaB-like_C"/>
</dbReference>
<evidence type="ECO:0000313" key="12">
    <source>
        <dbReference type="EMBL" id="AOM66433.1"/>
    </source>
</evidence>
<dbReference type="PROSITE" id="PS51199">
    <property type="entry name" value="SF4_HELICASE"/>
    <property type="match status" value="2"/>
</dbReference>
<evidence type="ECO:0000256" key="7">
    <source>
        <dbReference type="ARBA" id="ARBA00023125"/>
    </source>
</evidence>
<name>A0A1C9CDG1_CERJP</name>
<dbReference type="Gene3D" id="3.40.50.300">
    <property type="entry name" value="P-loop containing nucleotide triphosphate hydrolases"/>
    <property type="match status" value="2"/>
</dbReference>
<protein>
    <recommendedName>
        <fullName evidence="9">DNA 5'-3' helicase</fullName>
        <ecNumber evidence="9">5.6.2.3</ecNumber>
    </recommendedName>
</protein>
<evidence type="ECO:0000256" key="6">
    <source>
        <dbReference type="ARBA" id="ARBA00022840"/>
    </source>
</evidence>
<evidence type="ECO:0000259" key="11">
    <source>
        <dbReference type="PROSITE" id="PS51199"/>
    </source>
</evidence>
<keyword evidence="8" id="KW-0413">Isomerase</keyword>
<keyword evidence="5 12" id="KW-0347">Helicase</keyword>
<dbReference type="GO" id="GO:0006260">
    <property type="term" value="P:DNA replication"/>
    <property type="evidence" value="ECO:0007669"/>
    <property type="project" value="UniProtKB-KW"/>
</dbReference>
<keyword evidence="3" id="KW-0547">Nucleotide-binding</keyword>
<dbReference type="AlphaFoldDB" id="A0A1C9CDG1"/>
<evidence type="ECO:0000256" key="10">
    <source>
        <dbReference type="ARBA" id="ARBA00048954"/>
    </source>
</evidence>
<geneLocation type="plastid" evidence="12"/>
<dbReference type="PANTHER" id="PTHR30153:SF2">
    <property type="entry name" value="REPLICATIVE DNA HELICASE"/>
    <property type="match status" value="1"/>
</dbReference>
<comment type="catalytic activity">
    <reaction evidence="10">
        <text>ATP + H2O = ADP + phosphate + H(+)</text>
        <dbReference type="Rhea" id="RHEA:13065"/>
        <dbReference type="ChEBI" id="CHEBI:15377"/>
        <dbReference type="ChEBI" id="CHEBI:15378"/>
        <dbReference type="ChEBI" id="CHEBI:30616"/>
        <dbReference type="ChEBI" id="CHEBI:43474"/>
        <dbReference type="ChEBI" id="CHEBI:456216"/>
        <dbReference type="EC" id="5.6.2.3"/>
    </reaction>
</comment>
<proteinExistence type="inferred from homology"/>
<keyword evidence="2" id="KW-0235">DNA replication</keyword>
<keyword evidence="7" id="KW-0238">DNA-binding</keyword>
<dbReference type="GO" id="GO:0005829">
    <property type="term" value="C:cytosol"/>
    <property type="evidence" value="ECO:0007669"/>
    <property type="project" value="TreeGrafter"/>
</dbReference>
<dbReference type="Pfam" id="PF00772">
    <property type="entry name" value="DnaB"/>
    <property type="match status" value="1"/>
</dbReference>
<dbReference type="GO" id="GO:0005524">
    <property type="term" value="F:ATP binding"/>
    <property type="evidence" value="ECO:0007669"/>
    <property type="project" value="UniProtKB-KW"/>
</dbReference>
<dbReference type="SUPFAM" id="SSF48024">
    <property type="entry name" value="N-terminal domain of DnaB helicase"/>
    <property type="match status" value="1"/>
</dbReference>
<evidence type="ECO:0000256" key="8">
    <source>
        <dbReference type="ARBA" id="ARBA00023235"/>
    </source>
</evidence>
<dbReference type="EMBL" id="KX284719">
    <property type="protein sequence ID" value="AOM66433.1"/>
    <property type="molecule type" value="Genomic_DNA"/>
</dbReference>